<evidence type="ECO:0000256" key="1">
    <source>
        <dbReference type="ARBA" id="ARBA00001946"/>
    </source>
</evidence>
<sequence>MNTFENKKYCPLLFSKTSFKYRIMNRFKDEEYVIYDSNGDYQYDDIRNVFFESVNYFVICYSVYNKESFIAVTQRWISYVYRNVEYIPIIYVIGLKNEMTNYPVEVSEDDQIKLKDQICIKEVFECDTSKPNDIELVFNIMSSLFVESHKTIYETKSLSTLEKITYKAKILKHLLFK</sequence>
<dbReference type="RefSeq" id="XP_001740839.1">
    <property type="nucleotide sequence ID" value="XM_001740787.1"/>
</dbReference>
<evidence type="ECO:0000313" key="11">
    <source>
        <dbReference type="Proteomes" id="UP000008076"/>
    </source>
</evidence>
<proteinExistence type="predicted"/>
<dbReference type="GO" id="GO:0005525">
    <property type="term" value="F:GTP binding"/>
    <property type="evidence" value="ECO:0007669"/>
    <property type="project" value="UniProtKB-KW"/>
</dbReference>
<dbReference type="GO" id="GO:0003925">
    <property type="term" value="F:G protein activity"/>
    <property type="evidence" value="ECO:0007669"/>
    <property type="project" value="UniProtKB-EC"/>
</dbReference>
<evidence type="ECO:0000256" key="4">
    <source>
        <dbReference type="ARBA" id="ARBA00022723"/>
    </source>
</evidence>
<reference evidence="11" key="1">
    <citation type="submission" date="2007-12" db="EMBL/GenBank/DDBJ databases">
        <title>Annotation of Entamoeba dispar SAW760.</title>
        <authorList>
            <person name="Lorenzi H."/>
            <person name="Inman J."/>
            <person name="Schobel S."/>
            <person name="Amedeo P."/>
            <person name="Caler E."/>
        </authorList>
    </citation>
    <scope>NUCLEOTIDE SEQUENCE [LARGE SCALE GENOMIC DNA]</scope>
    <source>
        <strain evidence="11">ATCC PRA-260 / SAW760</strain>
    </source>
</reference>
<evidence type="ECO:0000256" key="5">
    <source>
        <dbReference type="ARBA" id="ARBA00022741"/>
    </source>
</evidence>
<evidence type="ECO:0000256" key="3">
    <source>
        <dbReference type="ARBA" id="ARBA00011984"/>
    </source>
</evidence>
<keyword evidence="8" id="KW-0342">GTP-binding</keyword>
<dbReference type="EMBL" id="DS550549">
    <property type="protein sequence ID" value="EDR22762.1"/>
    <property type="molecule type" value="Genomic_DNA"/>
</dbReference>
<protein>
    <recommendedName>
        <fullName evidence="3">small monomeric GTPase</fullName>
        <ecNumber evidence="3">3.6.5.2</ecNumber>
    </recommendedName>
</protein>
<evidence type="ECO:0000256" key="6">
    <source>
        <dbReference type="ARBA" id="ARBA00022801"/>
    </source>
</evidence>
<dbReference type="InterPro" id="IPR001806">
    <property type="entry name" value="Small_GTPase"/>
</dbReference>
<name>B0ERW7_ENTDS</name>
<dbReference type="GO" id="GO:0007264">
    <property type="term" value="P:small GTPase-mediated signal transduction"/>
    <property type="evidence" value="ECO:0007669"/>
    <property type="project" value="InterPro"/>
</dbReference>
<dbReference type="VEuPathDB" id="AmoebaDB:EDI_336620"/>
<accession>B0ERW7</accession>
<dbReference type="OrthoDB" id="26068at2759"/>
<evidence type="ECO:0000256" key="2">
    <source>
        <dbReference type="ARBA" id="ARBA00004245"/>
    </source>
</evidence>
<comment type="cofactor">
    <cofactor evidence="1">
        <name>Mg(2+)</name>
        <dbReference type="ChEBI" id="CHEBI:18420"/>
    </cofactor>
</comment>
<evidence type="ECO:0000256" key="8">
    <source>
        <dbReference type="ARBA" id="ARBA00023134"/>
    </source>
</evidence>
<evidence type="ECO:0000256" key="7">
    <source>
        <dbReference type="ARBA" id="ARBA00022842"/>
    </source>
</evidence>
<dbReference type="Proteomes" id="UP000008076">
    <property type="component" value="Unassembled WGS sequence"/>
</dbReference>
<dbReference type="eggNOG" id="KOG0393">
    <property type="taxonomic scope" value="Eukaryota"/>
</dbReference>
<keyword evidence="9" id="KW-0206">Cytoskeleton</keyword>
<dbReference type="KEGG" id="edi:EDI_336620"/>
<dbReference type="GeneID" id="5886013"/>
<keyword evidence="11" id="KW-1185">Reference proteome</keyword>
<evidence type="ECO:0000256" key="9">
    <source>
        <dbReference type="ARBA" id="ARBA00023212"/>
    </source>
</evidence>
<organism evidence="11">
    <name type="scientific">Entamoeba dispar (strain ATCC PRA-260 / SAW760)</name>
    <dbReference type="NCBI Taxonomy" id="370354"/>
    <lineage>
        <taxon>Eukaryota</taxon>
        <taxon>Amoebozoa</taxon>
        <taxon>Evosea</taxon>
        <taxon>Archamoebae</taxon>
        <taxon>Mastigamoebida</taxon>
        <taxon>Entamoebidae</taxon>
        <taxon>Entamoeba</taxon>
    </lineage>
</organism>
<dbReference type="EC" id="3.6.5.2" evidence="3"/>
<dbReference type="Pfam" id="PF00071">
    <property type="entry name" value="Ras"/>
    <property type="match status" value="1"/>
</dbReference>
<dbReference type="SUPFAM" id="SSF52540">
    <property type="entry name" value="P-loop containing nucleoside triphosphate hydrolases"/>
    <property type="match status" value="1"/>
</dbReference>
<keyword evidence="6" id="KW-0378">Hydrolase</keyword>
<dbReference type="AlphaFoldDB" id="B0ERW7"/>
<dbReference type="GO" id="GO:0005856">
    <property type="term" value="C:cytoskeleton"/>
    <property type="evidence" value="ECO:0007669"/>
    <property type="project" value="UniProtKB-SubCell"/>
</dbReference>
<evidence type="ECO:0000313" key="10">
    <source>
        <dbReference type="EMBL" id="EDR22762.1"/>
    </source>
</evidence>
<keyword evidence="7" id="KW-0460">Magnesium</keyword>
<gene>
    <name evidence="10" type="ORF">EDI_336620</name>
</gene>
<dbReference type="GO" id="GO:0046872">
    <property type="term" value="F:metal ion binding"/>
    <property type="evidence" value="ECO:0007669"/>
    <property type="project" value="UniProtKB-KW"/>
</dbReference>
<keyword evidence="9" id="KW-0963">Cytoplasm</keyword>
<comment type="subcellular location">
    <subcellularLocation>
        <location evidence="2">Cytoplasm</location>
        <location evidence="2">Cytoskeleton</location>
    </subcellularLocation>
</comment>
<dbReference type="Gene3D" id="3.40.50.300">
    <property type="entry name" value="P-loop containing nucleotide triphosphate hydrolases"/>
    <property type="match status" value="1"/>
</dbReference>
<dbReference type="PANTHER" id="PTHR24072">
    <property type="entry name" value="RHO FAMILY GTPASE"/>
    <property type="match status" value="1"/>
</dbReference>
<dbReference type="InterPro" id="IPR027417">
    <property type="entry name" value="P-loop_NTPase"/>
</dbReference>
<keyword evidence="5" id="KW-0547">Nucleotide-binding</keyword>
<keyword evidence="4" id="KW-0479">Metal-binding</keyword>
<dbReference type="InterPro" id="IPR003578">
    <property type="entry name" value="Small_GTPase_Rho"/>
</dbReference>
<dbReference type="OMA" id="WISYVYR"/>